<organism evidence="2 3">
    <name type="scientific">Stenotrophomonas capsici</name>
    <dbReference type="NCBI Taxonomy" id="3110230"/>
    <lineage>
        <taxon>Bacteria</taxon>
        <taxon>Pseudomonadati</taxon>
        <taxon>Pseudomonadota</taxon>
        <taxon>Gammaproteobacteria</taxon>
        <taxon>Lysobacterales</taxon>
        <taxon>Lysobacteraceae</taxon>
        <taxon>Stenotrophomonas</taxon>
    </lineage>
</organism>
<evidence type="ECO:0000313" key="3">
    <source>
        <dbReference type="Proteomes" id="UP001301653"/>
    </source>
</evidence>
<reference evidence="2 3" key="1">
    <citation type="submission" date="2023-12" db="EMBL/GenBank/DDBJ databases">
        <title>Stenotrophomonas guangdongensis sp. nov., isolated from wilted pepper plants (Capsicum annuum).</title>
        <authorList>
            <person name="Qiu M."/>
            <person name="Li Y."/>
            <person name="Liu Q."/>
            <person name="Zhang X."/>
            <person name="Huang Y."/>
            <person name="Guo R."/>
            <person name="Hu M."/>
            <person name="Zhou J."/>
            <person name="Zhou X."/>
        </authorList>
    </citation>
    <scope>NUCLEOTIDE SEQUENCE [LARGE SCALE GENOMIC DNA]</scope>
    <source>
        <strain evidence="2 3">MH1</strain>
    </source>
</reference>
<protein>
    <recommendedName>
        <fullName evidence="4">Secreted protein</fullName>
    </recommendedName>
</protein>
<keyword evidence="3" id="KW-1185">Reference proteome</keyword>
<evidence type="ECO:0000256" key="1">
    <source>
        <dbReference type="SAM" id="MobiDB-lite"/>
    </source>
</evidence>
<dbReference type="EMBL" id="JAYFUH010000001">
    <property type="protein sequence ID" value="MEA5665925.1"/>
    <property type="molecule type" value="Genomic_DNA"/>
</dbReference>
<feature type="region of interest" description="Disordered" evidence="1">
    <location>
        <begin position="28"/>
        <end position="55"/>
    </location>
</feature>
<accession>A0ABU5V1F3</accession>
<name>A0ABU5V1F3_9GAMM</name>
<evidence type="ECO:0008006" key="4">
    <source>
        <dbReference type="Google" id="ProtNLM"/>
    </source>
</evidence>
<proteinExistence type="predicted"/>
<feature type="compositionally biased region" description="Polar residues" evidence="1">
    <location>
        <begin position="33"/>
        <end position="49"/>
    </location>
</feature>
<dbReference type="Proteomes" id="UP001301653">
    <property type="component" value="Unassembled WGS sequence"/>
</dbReference>
<comment type="caution">
    <text evidence="2">The sequence shown here is derived from an EMBL/GenBank/DDBJ whole genome shotgun (WGS) entry which is preliminary data.</text>
</comment>
<sequence length="314" mass="34234">MGRHTYKILAALLLLAGGSTYLWVRQEDGSNRPAPSQAASVDSGQSSDASGIAEQPGGLAHHWEATFASGDVDAIVLAFKQANDCLLYHAAVNGMRSMLEDERRGDLSNETVETLRMMDAESARYAFVVERLEGFCKGSDKRQLARVLSNALFEAAVRGNPDAQTCFLLMGPTPWLGSRLITEEAAEIERHIRHTSGFTQQALQRADPRVSVQALHRYVNTPNGHASWTDTVPMPDPVLTWRGARLAALRALPDQRADVESLLALFVKTGALSPADIQSADRWAQDTFERQFRGEGAINVCSAVPCYSSPELAP</sequence>
<evidence type="ECO:0000313" key="2">
    <source>
        <dbReference type="EMBL" id="MEA5665925.1"/>
    </source>
</evidence>
<dbReference type="RefSeq" id="WP_323437572.1">
    <property type="nucleotide sequence ID" value="NZ_JAYFUH010000001.1"/>
</dbReference>
<gene>
    <name evidence="2" type="ORF">VA603_00010</name>
</gene>